<name>A0A8K1HV04_ULVIN</name>
<dbReference type="GeneID" id="68661729"/>
<evidence type="ECO:0000313" key="1">
    <source>
        <dbReference type="EMBL" id="UBR43444.1"/>
    </source>
</evidence>
<proteinExistence type="predicted"/>
<organism evidence="1">
    <name type="scientific">Ulva intestinalis</name>
    <name type="common">Hollow green nori</name>
    <name type="synonym">Enteromorpha intestinalis</name>
    <dbReference type="NCBI Taxonomy" id="3116"/>
    <lineage>
        <taxon>Eukaryota</taxon>
        <taxon>Viridiplantae</taxon>
        <taxon>Chlorophyta</taxon>
        <taxon>core chlorophytes</taxon>
        <taxon>Ulvophyceae</taxon>
        <taxon>OUU clade</taxon>
        <taxon>Ulvales</taxon>
        <taxon>Ulvaceae</taxon>
        <taxon>Ulva</taxon>
    </lineage>
</organism>
<reference evidence="1" key="1">
    <citation type="submission" date="2021-07" db="EMBL/GenBank/DDBJ databases">
        <authorList>
            <person name="Wang H."/>
            <person name="Liu F."/>
        </authorList>
    </citation>
    <scope>NUCLEOTIDE SEQUENCE</scope>
    <source>
        <strain evidence="1">CNS000531</strain>
    </source>
</reference>
<geneLocation type="mitochondrion" evidence="1"/>
<accession>A0A8K1HV04</accession>
<protein>
    <submittedName>
        <fullName evidence="1">Uncharacterized protein</fullName>
    </submittedName>
</protein>
<gene>
    <name evidence="1" type="primary">orf110</name>
</gene>
<keyword evidence="1" id="KW-0496">Mitochondrion</keyword>
<dbReference type="RefSeq" id="YP_010216423.1">
    <property type="nucleotide sequence ID" value="NC_058886.1"/>
</dbReference>
<sequence length="110" mass="12423">MTNDEWRMGNNGFFQTPCLWLLAFGPAEHLWLRAKVAKVAKESVNYFNGCWASPIGTQSSAQEEAAVAVCAAVWRLIGVRLLQRLYQCYQYSPNPCYSDTVLTGYGFYIV</sequence>
<dbReference type="EMBL" id="MZ571476">
    <property type="protein sequence ID" value="UBR43444.1"/>
    <property type="molecule type" value="Genomic_DNA"/>
</dbReference>
<dbReference type="AlphaFoldDB" id="A0A8K1HV04"/>